<proteinExistence type="predicted"/>
<gene>
    <name evidence="1" type="ORF">METZ01_LOCUS104663</name>
</gene>
<evidence type="ECO:0000313" key="1">
    <source>
        <dbReference type="EMBL" id="SVA51809.1"/>
    </source>
</evidence>
<name>A0A381WH44_9ZZZZ</name>
<organism evidence="1">
    <name type="scientific">marine metagenome</name>
    <dbReference type="NCBI Taxonomy" id="408172"/>
    <lineage>
        <taxon>unclassified sequences</taxon>
        <taxon>metagenomes</taxon>
        <taxon>ecological metagenomes</taxon>
    </lineage>
</organism>
<evidence type="ECO:0008006" key="2">
    <source>
        <dbReference type="Google" id="ProtNLM"/>
    </source>
</evidence>
<accession>A0A381WH44</accession>
<protein>
    <recommendedName>
        <fullName evidence="2">Outer membrane protein beta-barrel domain-containing protein</fullName>
    </recommendedName>
</protein>
<dbReference type="AlphaFoldDB" id="A0A381WH44"/>
<sequence length="191" mass="20673">MKNLVAGVVLSLAMIGTAYAGDFDGDYGVDLGASVSTRGLTISRDRESNLRVEYLRGIPGFTAGGSLFYDRDSSNANIIGIGFRADHDLGAGVEGGLGFGNISLGTDVGWNWTNSDLFTETEIRYTLAGIGAYTTQFLDVDDFKYNGMDLGLNYTLALSDNISVVPSIEIPYDDDWNRQDAVAQLYFKVTF</sequence>
<reference evidence="1" key="1">
    <citation type="submission" date="2018-05" db="EMBL/GenBank/DDBJ databases">
        <authorList>
            <person name="Lanie J.A."/>
            <person name="Ng W.-L."/>
            <person name="Kazmierczak K.M."/>
            <person name="Andrzejewski T.M."/>
            <person name="Davidsen T.M."/>
            <person name="Wayne K.J."/>
            <person name="Tettelin H."/>
            <person name="Glass J.I."/>
            <person name="Rusch D."/>
            <person name="Podicherti R."/>
            <person name="Tsui H.-C.T."/>
            <person name="Winkler M.E."/>
        </authorList>
    </citation>
    <scope>NUCLEOTIDE SEQUENCE</scope>
</reference>
<dbReference type="EMBL" id="UINC01011791">
    <property type="protein sequence ID" value="SVA51809.1"/>
    <property type="molecule type" value="Genomic_DNA"/>
</dbReference>